<sequence length="145" mass="15049">MCDRSVDGAPEAVPRGRRRWPWVLLVVMLALAAGGAVAVELVAGALSRDGMAPRRIGYRVTGTAKDVTVTYPTWRDGDLATARLTLRTLPWAGETRTRGFMNGGSFAVTLGASGGEVACAVTVDDGTVRTATASGAFATATCDGF</sequence>
<gene>
    <name evidence="2" type="ORF">ACFP1B_19395</name>
</gene>
<comment type="caution">
    <text evidence="2">The sequence shown here is derived from an EMBL/GenBank/DDBJ whole genome shotgun (WGS) entry which is preliminary data.</text>
</comment>
<keyword evidence="1" id="KW-1133">Transmembrane helix</keyword>
<evidence type="ECO:0000313" key="2">
    <source>
        <dbReference type="EMBL" id="MFC5915568.1"/>
    </source>
</evidence>
<keyword evidence="1" id="KW-0812">Transmembrane</keyword>
<keyword evidence="3" id="KW-1185">Reference proteome</keyword>
<dbReference type="RefSeq" id="WP_344509924.1">
    <property type="nucleotide sequence ID" value="NZ_BAAATU010000009.1"/>
</dbReference>
<organism evidence="2 3">
    <name type="scientific">Streptomyces pulveraceus</name>
    <dbReference type="NCBI Taxonomy" id="68258"/>
    <lineage>
        <taxon>Bacteria</taxon>
        <taxon>Bacillati</taxon>
        <taxon>Actinomycetota</taxon>
        <taxon>Actinomycetes</taxon>
        <taxon>Kitasatosporales</taxon>
        <taxon>Streptomycetaceae</taxon>
        <taxon>Streptomyces</taxon>
    </lineage>
</organism>
<proteinExistence type="predicted"/>
<keyword evidence="1" id="KW-0472">Membrane</keyword>
<dbReference type="Gene3D" id="2.60.40.2880">
    <property type="entry name" value="MmpS1-5, C-terminal soluble domain"/>
    <property type="match status" value="1"/>
</dbReference>
<evidence type="ECO:0000256" key="1">
    <source>
        <dbReference type="SAM" id="Phobius"/>
    </source>
</evidence>
<accession>A0ABW1GN58</accession>
<feature type="transmembrane region" description="Helical" evidence="1">
    <location>
        <begin position="20"/>
        <end position="46"/>
    </location>
</feature>
<evidence type="ECO:0008006" key="4">
    <source>
        <dbReference type="Google" id="ProtNLM"/>
    </source>
</evidence>
<reference evidence="3" key="1">
    <citation type="journal article" date="2019" name="Int. J. Syst. Evol. Microbiol.">
        <title>The Global Catalogue of Microorganisms (GCM) 10K type strain sequencing project: providing services to taxonomists for standard genome sequencing and annotation.</title>
        <authorList>
            <consortium name="The Broad Institute Genomics Platform"/>
            <consortium name="The Broad Institute Genome Sequencing Center for Infectious Disease"/>
            <person name="Wu L."/>
            <person name="Ma J."/>
        </authorList>
    </citation>
    <scope>NUCLEOTIDE SEQUENCE [LARGE SCALE GENOMIC DNA]</scope>
    <source>
        <strain evidence="3">JCM 4147</strain>
    </source>
</reference>
<dbReference type="Proteomes" id="UP001596200">
    <property type="component" value="Unassembled WGS sequence"/>
</dbReference>
<name>A0ABW1GN58_9ACTN</name>
<evidence type="ECO:0000313" key="3">
    <source>
        <dbReference type="Proteomes" id="UP001596200"/>
    </source>
</evidence>
<dbReference type="EMBL" id="JBHSPU010000017">
    <property type="protein sequence ID" value="MFC5915568.1"/>
    <property type="molecule type" value="Genomic_DNA"/>
</dbReference>
<protein>
    <recommendedName>
        <fullName evidence="4">MmpS family membrane protein</fullName>
    </recommendedName>
</protein>
<dbReference type="InterPro" id="IPR038468">
    <property type="entry name" value="MmpS_C"/>
</dbReference>